<dbReference type="AlphaFoldDB" id="A0AAD5UPT4"/>
<keyword evidence="2" id="KW-1185">Reference proteome</keyword>
<gene>
    <name evidence="1" type="ORF">NLI96_g12489</name>
</gene>
<organism evidence="1 2">
    <name type="scientific">Meripilus lineatus</name>
    <dbReference type="NCBI Taxonomy" id="2056292"/>
    <lineage>
        <taxon>Eukaryota</taxon>
        <taxon>Fungi</taxon>
        <taxon>Dikarya</taxon>
        <taxon>Basidiomycota</taxon>
        <taxon>Agaricomycotina</taxon>
        <taxon>Agaricomycetes</taxon>
        <taxon>Polyporales</taxon>
        <taxon>Meripilaceae</taxon>
        <taxon>Meripilus</taxon>
    </lineage>
</organism>
<evidence type="ECO:0000313" key="1">
    <source>
        <dbReference type="EMBL" id="KAJ3474379.1"/>
    </source>
</evidence>
<dbReference type="InterPro" id="IPR054208">
    <property type="entry name" value="DUF6914"/>
</dbReference>
<reference evidence="1" key="1">
    <citation type="submission" date="2022-07" db="EMBL/GenBank/DDBJ databases">
        <title>Genome Sequence of Physisporinus lineatus.</title>
        <authorList>
            <person name="Buettner E."/>
        </authorList>
    </citation>
    <scope>NUCLEOTIDE SEQUENCE</scope>
    <source>
        <strain evidence="1">VT162</strain>
    </source>
</reference>
<evidence type="ECO:0000313" key="2">
    <source>
        <dbReference type="Proteomes" id="UP001212997"/>
    </source>
</evidence>
<comment type="caution">
    <text evidence="1">The sequence shown here is derived from an EMBL/GenBank/DDBJ whole genome shotgun (WGS) entry which is preliminary data.</text>
</comment>
<dbReference type="Pfam" id="PF21858">
    <property type="entry name" value="DUF6914"/>
    <property type="match status" value="1"/>
</dbReference>
<dbReference type="EMBL" id="JANAWD010001077">
    <property type="protein sequence ID" value="KAJ3474379.1"/>
    <property type="molecule type" value="Genomic_DNA"/>
</dbReference>
<name>A0AAD5UPT4_9APHY</name>
<protein>
    <submittedName>
        <fullName evidence="1">Uncharacterized protein</fullName>
    </submittedName>
</protein>
<dbReference type="Proteomes" id="UP001212997">
    <property type="component" value="Unassembled WGS sequence"/>
</dbReference>
<accession>A0AAD5UPT4</accession>
<sequence>MGVPLYVALYTTEVSGDYYWALVVGDNICDRVTAYQIKKGSPCGAGWLKGDKKNAGLEASRTFLCCVQLPTVHKTKQALEAFITQVPAVPDDRNALDSHDEWSCAQWVVDVIRRLCEDKSIKPDLGKSSWEGVYFRIVVLVQDYQRGAQFEMVGNIPVLQYPVWEEEEED</sequence>
<proteinExistence type="predicted"/>